<sequence length="54" mass="6105">MLEIARVETWTTRAREAAAAMKGRGPAERGLARLHRMGLVRELTGQGRFRLWAV</sequence>
<dbReference type="Proteomes" id="UP000466730">
    <property type="component" value="Unassembled WGS sequence"/>
</dbReference>
<keyword evidence="2" id="KW-1185">Reference proteome</keyword>
<gene>
    <name evidence="1" type="ORF">GH815_14135</name>
</gene>
<dbReference type="RefSeq" id="WP_153749415.1">
    <property type="nucleotide sequence ID" value="NZ_BAAADI010000045.1"/>
</dbReference>
<proteinExistence type="predicted"/>
<reference evidence="1 2" key="1">
    <citation type="submission" date="2019-11" db="EMBL/GenBank/DDBJ databases">
        <title>Draft Whole-Genome sequence of the marine photosynthetic bacterium Rhodovulum strictum DSM 11289.</title>
        <authorList>
            <person name="Kyndt J.A."/>
            <person name="Meyer T.E."/>
        </authorList>
    </citation>
    <scope>NUCLEOTIDE SEQUENCE [LARGE SCALE GENOMIC DNA]</scope>
    <source>
        <strain evidence="1 2">DSM 11289</strain>
    </source>
</reference>
<evidence type="ECO:0000313" key="1">
    <source>
        <dbReference type="EMBL" id="MRH22133.1"/>
    </source>
</evidence>
<accession>A0A844BMF9</accession>
<dbReference type="EMBL" id="WJPO01000024">
    <property type="protein sequence ID" value="MRH22133.1"/>
    <property type="molecule type" value="Genomic_DNA"/>
</dbReference>
<comment type="caution">
    <text evidence="1">The sequence shown here is derived from an EMBL/GenBank/DDBJ whole genome shotgun (WGS) entry which is preliminary data.</text>
</comment>
<name>A0A844BMF9_9RHOB</name>
<organism evidence="1 2">
    <name type="scientific">Rhodovulum strictum</name>
    <dbReference type="NCBI Taxonomy" id="58314"/>
    <lineage>
        <taxon>Bacteria</taxon>
        <taxon>Pseudomonadati</taxon>
        <taxon>Pseudomonadota</taxon>
        <taxon>Alphaproteobacteria</taxon>
        <taxon>Rhodobacterales</taxon>
        <taxon>Paracoccaceae</taxon>
        <taxon>Rhodovulum</taxon>
    </lineage>
</organism>
<evidence type="ECO:0000313" key="2">
    <source>
        <dbReference type="Proteomes" id="UP000466730"/>
    </source>
</evidence>
<protein>
    <submittedName>
        <fullName evidence="1">Uncharacterized protein</fullName>
    </submittedName>
</protein>
<dbReference type="OrthoDB" id="7846066at2"/>
<dbReference type="AlphaFoldDB" id="A0A844BMF9"/>